<dbReference type="EC" id="2.5.1.21" evidence="3"/>
<dbReference type="PANTHER" id="PTHR11626:SF2">
    <property type="entry name" value="SQUALENE SYNTHASE"/>
    <property type="match status" value="1"/>
</dbReference>
<evidence type="ECO:0000256" key="3">
    <source>
        <dbReference type="ARBA" id="ARBA00012373"/>
    </source>
</evidence>
<keyword evidence="7" id="KW-1185">Reference proteome</keyword>
<dbReference type="InterPro" id="IPR033904">
    <property type="entry name" value="Trans_IPPS_HH"/>
</dbReference>
<dbReference type="PROSITE" id="PS01045">
    <property type="entry name" value="SQUALEN_PHYTOEN_SYN_2"/>
    <property type="match status" value="1"/>
</dbReference>
<sequence length="565" mass="63581">RIFGHQISVVGAEEVRESRAGCESGVRAKLRFVAPQSCTPLHQSDSPWKQNRAPCEPSSLRLLRDRKAISRQSPTRLSWDHRSTKSSSSSRLLHLAIRFTEIFSSDMASDLAASLFHPSELYAIFSFLASPDPSRQFKKRPSSKASNRDWCYYFLNLTSRSFARVIQELNDEMRHPVCIFYLVLRGLDTVEDDMTLPKARKLAVLRSFHELIYQRGWTFTENGPDEKDRELLVMFDKVIEEFLGLAEKYRAVIADITKRMAAGMADFIEGKKVVTMDDYNLYTHYVAGLVGHGLTGLFIASGLEPQLSALSRDRALFLSNQMGLMLQKINILRDFSEDVPQGRVFWPKDVWGKYVANVEDMLEPRNLELARACLNDLCGDALSLVPDSLEYLSLLRDPTIFRFCAIPQTMAISTLTLVLDNPKNFRMPLLKIRKGQACEQILGSGDFDSVRVLYLRELRAQAAKVFGIVRRGGEDVKRGTVLDLDIALGKAESAVRHHDKIRDVFTTEKGTTRPFPFTVHPEDPSREVARKRASSSGSGSWAVVGLAVVVVAVGFALWNGEQGQQ</sequence>
<protein>
    <recommendedName>
        <fullName evidence="3">squalene synthase</fullName>
        <ecNumber evidence="3">2.5.1.21</ecNumber>
    </recommendedName>
</protein>
<keyword evidence="4 6" id="KW-0808">Transferase</keyword>
<comment type="similarity">
    <text evidence="2">Belongs to the phytoene/squalene synthase family.</text>
</comment>
<keyword evidence="5" id="KW-1133">Transmembrane helix</keyword>
<evidence type="ECO:0000256" key="4">
    <source>
        <dbReference type="ARBA" id="ARBA00022679"/>
    </source>
</evidence>
<dbReference type="CDD" id="cd00683">
    <property type="entry name" value="Trans_IPPS_HH"/>
    <property type="match status" value="1"/>
</dbReference>
<dbReference type="InterPro" id="IPR019845">
    <property type="entry name" value="Squalene/phytoene_synthase_CS"/>
</dbReference>
<dbReference type="AlphaFoldDB" id="A0A139A205"/>
<keyword evidence="5" id="KW-0472">Membrane</keyword>
<dbReference type="SFLD" id="SFLDS00005">
    <property type="entry name" value="Isoprenoid_Synthase_Type_I"/>
    <property type="match status" value="1"/>
</dbReference>
<gene>
    <name evidence="6" type="ORF">M427DRAFT_461907</name>
</gene>
<evidence type="ECO:0000256" key="1">
    <source>
        <dbReference type="ARBA" id="ARBA00001946"/>
    </source>
</evidence>
<reference evidence="6 7" key="1">
    <citation type="journal article" date="2015" name="Genome Biol. Evol.">
        <title>Phylogenomic analyses indicate that early fungi evolved digesting cell walls of algal ancestors of land plants.</title>
        <authorList>
            <person name="Chang Y."/>
            <person name="Wang S."/>
            <person name="Sekimoto S."/>
            <person name="Aerts A.L."/>
            <person name="Choi C."/>
            <person name="Clum A."/>
            <person name="LaButti K.M."/>
            <person name="Lindquist E.A."/>
            <person name="Yee Ngan C."/>
            <person name="Ohm R.A."/>
            <person name="Salamov A.A."/>
            <person name="Grigoriev I.V."/>
            <person name="Spatafora J.W."/>
            <person name="Berbee M.L."/>
        </authorList>
    </citation>
    <scope>NUCLEOTIDE SEQUENCE [LARGE SCALE GENOMIC DNA]</scope>
    <source>
        <strain evidence="6 7">JEL478</strain>
    </source>
</reference>
<keyword evidence="5" id="KW-0812">Transmembrane</keyword>
<dbReference type="InterPro" id="IPR006449">
    <property type="entry name" value="Squal_synth-like"/>
</dbReference>
<dbReference type="GO" id="GO:1902767">
    <property type="term" value="P:isoprenoid biosynthetic process via mevalonate"/>
    <property type="evidence" value="ECO:0007669"/>
    <property type="project" value="EnsemblFungi"/>
</dbReference>
<dbReference type="GO" id="GO:0051996">
    <property type="term" value="F:squalene synthase [NAD(P)H] activity"/>
    <property type="evidence" value="ECO:0007669"/>
    <property type="project" value="UniProtKB-EC"/>
</dbReference>
<feature type="non-terminal residue" evidence="6">
    <location>
        <position position="1"/>
    </location>
</feature>
<dbReference type="NCBIfam" id="TIGR01559">
    <property type="entry name" value="squal_synth"/>
    <property type="match status" value="1"/>
</dbReference>
<dbReference type="InterPro" id="IPR002060">
    <property type="entry name" value="Squ/phyt_synthse"/>
</dbReference>
<dbReference type="Pfam" id="PF00494">
    <property type="entry name" value="SQS_PSY"/>
    <property type="match status" value="1"/>
</dbReference>
<dbReference type="Gene3D" id="1.10.600.10">
    <property type="entry name" value="Farnesyl Diphosphate Synthase"/>
    <property type="match status" value="1"/>
</dbReference>
<dbReference type="GO" id="GO:0045338">
    <property type="term" value="P:farnesyl diphosphate metabolic process"/>
    <property type="evidence" value="ECO:0007669"/>
    <property type="project" value="InterPro"/>
</dbReference>
<dbReference type="STRING" id="1344416.A0A139A205"/>
<evidence type="ECO:0000313" key="6">
    <source>
        <dbReference type="EMBL" id="KXS10802.1"/>
    </source>
</evidence>
<organism evidence="6 7">
    <name type="scientific">Gonapodya prolifera (strain JEL478)</name>
    <name type="common">Monoblepharis prolifera</name>
    <dbReference type="NCBI Taxonomy" id="1344416"/>
    <lineage>
        <taxon>Eukaryota</taxon>
        <taxon>Fungi</taxon>
        <taxon>Fungi incertae sedis</taxon>
        <taxon>Chytridiomycota</taxon>
        <taxon>Chytridiomycota incertae sedis</taxon>
        <taxon>Monoblepharidomycetes</taxon>
        <taxon>Monoblepharidales</taxon>
        <taxon>Gonapodyaceae</taxon>
        <taxon>Gonapodya</taxon>
    </lineage>
</organism>
<accession>A0A139A205</accession>
<dbReference type="GO" id="GO:0005789">
    <property type="term" value="C:endoplasmic reticulum membrane"/>
    <property type="evidence" value="ECO:0007669"/>
    <property type="project" value="EnsemblFungi"/>
</dbReference>
<dbReference type="EMBL" id="KQ965814">
    <property type="protein sequence ID" value="KXS10802.1"/>
    <property type="molecule type" value="Genomic_DNA"/>
</dbReference>
<feature type="transmembrane region" description="Helical" evidence="5">
    <location>
        <begin position="539"/>
        <end position="558"/>
    </location>
</feature>
<dbReference type="InterPro" id="IPR008949">
    <property type="entry name" value="Isoprenoid_synthase_dom_sf"/>
</dbReference>
<dbReference type="Proteomes" id="UP000070544">
    <property type="component" value="Unassembled WGS sequence"/>
</dbReference>
<evidence type="ECO:0000256" key="5">
    <source>
        <dbReference type="SAM" id="Phobius"/>
    </source>
</evidence>
<dbReference type="InterPro" id="IPR044844">
    <property type="entry name" value="Trans_IPPS_euk-type"/>
</dbReference>
<dbReference type="OMA" id="KNDPNAM"/>
<dbReference type="FunFam" id="1.10.600.10:FF:000023">
    <property type="entry name" value="Squalene synthase"/>
    <property type="match status" value="1"/>
</dbReference>
<name>A0A139A205_GONPJ</name>
<evidence type="ECO:0000313" key="7">
    <source>
        <dbReference type="Proteomes" id="UP000070544"/>
    </source>
</evidence>
<dbReference type="OrthoDB" id="431150at2759"/>
<proteinExistence type="inferred from homology"/>
<dbReference type="PANTHER" id="PTHR11626">
    <property type="entry name" value="FARNESYL-DIPHOSPHATE FARNESYLTRANSFERASE"/>
    <property type="match status" value="1"/>
</dbReference>
<evidence type="ECO:0000256" key="2">
    <source>
        <dbReference type="ARBA" id="ARBA00006251"/>
    </source>
</evidence>
<dbReference type="SFLD" id="SFLDG01018">
    <property type="entry name" value="Squalene/Phytoene_Synthase_Lik"/>
    <property type="match status" value="1"/>
</dbReference>
<comment type="cofactor">
    <cofactor evidence="1">
        <name>Mg(2+)</name>
        <dbReference type="ChEBI" id="CHEBI:18420"/>
    </cofactor>
</comment>
<dbReference type="SUPFAM" id="SSF48576">
    <property type="entry name" value="Terpenoid synthases"/>
    <property type="match status" value="1"/>
</dbReference>
<dbReference type="GO" id="GO:0006696">
    <property type="term" value="P:ergosterol biosynthetic process"/>
    <property type="evidence" value="ECO:0007669"/>
    <property type="project" value="TreeGrafter"/>
</dbReference>